<feature type="compositionally biased region" description="Polar residues" evidence="1">
    <location>
        <begin position="74"/>
        <end position="89"/>
    </location>
</feature>
<feature type="region of interest" description="Disordered" evidence="1">
    <location>
        <begin position="263"/>
        <end position="295"/>
    </location>
</feature>
<evidence type="ECO:0000256" key="1">
    <source>
        <dbReference type="SAM" id="MobiDB-lite"/>
    </source>
</evidence>
<feature type="compositionally biased region" description="Polar residues" evidence="1">
    <location>
        <begin position="13"/>
        <end position="23"/>
    </location>
</feature>
<feature type="transmembrane region" description="Helical" evidence="2">
    <location>
        <begin position="730"/>
        <end position="754"/>
    </location>
</feature>
<feature type="compositionally biased region" description="Gly residues" evidence="1">
    <location>
        <begin position="91"/>
        <end position="101"/>
    </location>
</feature>
<keyword evidence="2" id="KW-0812">Transmembrane</keyword>
<feature type="compositionally biased region" description="Polar residues" evidence="1">
    <location>
        <begin position="558"/>
        <end position="571"/>
    </location>
</feature>
<feature type="compositionally biased region" description="Basic and acidic residues" evidence="1">
    <location>
        <begin position="507"/>
        <end position="557"/>
    </location>
</feature>
<feature type="region of interest" description="Disordered" evidence="1">
    <location>
        <begin position="1"/>
        <end position="47"/>
    </location>
</feature>
<comment type="caution">
    <text evidence="3">The sequence shown here is derived from an EMBL/GenBank/DDBJ whole genome shotgun (WGS) entry which is preliminary data.</text>
</comment>
<feature type="compositionally biased region" description="Polar residues" evidence="1">
    <location>
        <begin position="779"/>
        <end position="795"/>
    </location>
</feature>
<feature type="compositionally biased region" description="Basic and acidic residues" evidence="1">
    <location>
        <begin position="686"/>
        <end position="698"/>
    </location>
</feature>
<keyword evidence="2" id="KW-1133">Transmembrane helix</keyword>
<protein>
    <recommendedName>
        <fullName evidence="5">DOMON domain-containing protein</fullName>
    </recommendedName>
</protein>
<gene>
    <name evidence="3" type="ORF">ACHAW5_006863</name>
</gene>
<feature type="region of interest" description="Disordered" evidence="1">
    <location>
        <begin position="770"/>
        <end position="795"/>
    </location>
</feature>
<sequence length="1101" mass="122098">MMSGTMDGEEGTAQRQESPTPTTDLLGLDEIRRNSAANQHQKQDNEQAMIEVKVVELGSALYGGEPKSYRGPRKQSSISRLLAGTSSVSPGGYGRARGGVRSGEKMYKGRMNQASQQQPQHEQQQQLEQQQQRRQPDNIDKARQQQVANDHSKFGAAPWANIRRRSRDGADKIRRRLTSGPTTERVQQAQKDSEEQQAEIAQLRLIRRQAKQKEELERLEQRSQRKELLRQSSSRRNCTTSAMIVPFQKQMLEEIDDDSTIISGKRNEHRTENQETNDKHMNGLEGNGNGHDDNTNVKEQGNNETISMREALAKSLNVSEGFANDIAPSAVRRPMEKRRSLDSSLSLRLTASLITGEGTYRVEDPAEKFPNRQPGRQRRSLDSSMKLAEATEALILPHDTRPRRRSSSCDTYELSNRLDHLFKPTEEEIIQRATGEISKRSEDDMMLDWNKKFNSRENLKECGGGVDYGPMKRKDSTNGMDMLDKMDIKKNNESDAVKTIPGRFNRHSPDVKTIDSTREKGQSRTGDVPEVRENRRRHSSIDFRPDHGARSQREESNGRTSKPSTRLNKQVPSPVAAKWKQKRLSTILNSEHRARSQNGDEESSKKGSQKSSQKSSQKRDPSQQRGSQASSEKGNNRSDKRRMSTKLNVSEHRAHSQSEDEESSKKISNKKDLCQQRGAQAASETRNSRSDKRREQILDRGILGAKMKDQSDKGGREKTSFLSRRFNVSPLAICTMCLCYSLSIVLCAWLGFFLHMTFFSGMYPSSVDQSYDDPELIGTSPSLRPSHGPDQNATNYDANIATKVSNSSMAPSLLPFTRPSSMPTTSSPSINPSTYPTSTPSLSNQPTLNPSDSPSSSPTGIPGCPDALQNWVPLDEDDLLILKYEVVVYQGAMSSALGGGLLCVSLEYAGSAGWIGLAFSEASRDPHFGVKEAIIGIPGLPNSVAVAEGGSASLGQQSNVALENGPAFVNPAKYLIPAGGTGKDGYSGPSLNLLVDVDRQTLVNGSVSVVVDQQSGGIISGQNQQKTRLSFVKYLRELNEIMIDPYGSTLLLYVVASLDSEGEYDGNPEWQSTTLTLLANSSTVKGYVRKRTRQHHEIPNH</sequence>
<accession>A0ABD3MX18</accession>
<feature type="compositionally biased region" description="Basic and acidic residues" evidence="1">
    <location>
        <begin position="649"/>
        <end position="674"/>
    </location>
</feature>
<keyword evidence="2" id="KW-0472">Membrane</keyword>
<feature type="compositionally biased region" description="Polar residues" evidence="1">
    <location>
        <begin position="179"/>
        <end position="190"/>
    </location>
</feature>
<feature type="compositionally biased region" description="Basic and acidic residues" evidence="1">
    <location>
        <begin position="265"/>
        <end position="282"/>
    </location>
</feature>
<evidence type="ECO:0000313" key="4">
    <source>
        <dbReference type="Proteomes" id="UP001530315"/>
    </source>
</evidence>
<evidence type="ECO:0000313" key="3">
    <source>
        <dbReference type="EMBL" id="KAL3767942.1"/>
    </source>
</evidence>
<feature type="compositionally biased region" description="Low complexity" evidence="1">
    <location>
        <begin position="815"/>
        <end position="843"/>
    </location>
</feature>
<dbReference type="AlphaFoldDB" id="A0ABD3MX18"/>
<feature type="region of interest" description="Disordered" evidence="1">
    <location>
        <begin position="499"/>
        <end position="716"/>
    </location>
</feature>
<organism evidence="3 4">
    <name type="scientific">Stephanodiscus triporus</name>
    <dbReference type="NCBI Taxonomy" id="2934178"/>
    <lineage>
        <taxon>Eukaryota</taxon>
        <taxon>Sar</taxon>
        <taxon>Stramenopiles</taxon>
        <taxon>Ochrophyta</taxon>
        <taxon>Bacillariophyta</taxon>
        <taxon>Coscinodiscophyceae</taxon>
        <taxon>Thalassiosirophycidae</taxon>
        <taxon>Stephanodiscales</taxon>
        <taxon>Stephanodiscaceae</taxon>
        <taxon>Stephanodiscus</taxon>
    </lineage>
</organism>
<dbReference type="Proteomes" id="UP001530315">
    <property type="component" value="Unassembled WGS sequence"/>
</dbReference>
<feature type="region of interest" description="Disordered" evidence="1">
    <location>
        <begin position="215"/>
        <end position="235"/>
    </location>
</feature>
<name>A0ABD3MX18_9STRA</name>
<feature type="compositionally biased region" description="Polar residues" evidence="1">
    <location>
        <begin position="844"/>
        <end position="859"/>
    </location>
</feature>
<feature type="region of interest" description="Disordered" evidence="1">
    <location>
        <begin position="62"/>
        <end position="198"/>
    </location>
</feature>
<evidence type="ECO:0008006" key="5">
    <source>
        <dbReference type="Google" id="ProtNLM"/>
    </source>
</evidence>
<feature type="compositionally biased region" description="Basic and acidic residues" evidence="1">
    <location>
        <begin position="134"/>
        <end position="143"/>
    </location>
</feature>
<feature type="compositionally biased region" description="Basic and acidic residues" evidence="1">
    <location>
        <begin position="215"/>
        <end position="229"/>
    </location>
</feature>
<keyword evidence="4" id="KW-1185">Reference proteome</keyword>
<evidence type="ECO:0000256" key="2">
    <source>
        <dbReference type="SAM" id="Phobius"/>
    </source>
</evidence>
<feature type="compositionally biased region" description="Basic and acidic residues" evidence="1">
    <location>
        <begin position="706"/>
        <end position="716"/>
    </location>
</feature>
<feature type="region of interest" description="Disordered" evidence="1">
    <location>
        <begin position="810"/>
        <end position="864"/>
    </location>
</feature>
<reference evidence="3 4" key="1">
    <citation type="submission" date="2024-10" db="EMBL/GenBank/DDBJ databases">
        <title>Updated reference genomes for cyclostephanoid diatoms.</title>
        <authorList>
            <person name="Roberts W.R."/>
            <person name="Alverson A.J."/>
        </authorList>
    </citation>
    <scope>NUCLEOTIDE SEQUENCE [LARGE SCALE GENOMIC DNA]</scope>
    <source>
        <strain evidence="3 4">AJA276-08</strain>
    </source>
</reference>
<dbReference type="EMBL" id="JALLAZ020001690">
    <property type="protein sequence ID" value="KAL3767942.1"/>
    <property type="molecule type" value="Genomic_DNA"/>
</dbReference>
<proteinExistence type="predicted"/>
<feature type="compositionally biased region" description="Low complexity" evidence="1">
    <location>
        <begin position="116"/>
        <end position="133"/>
    </location>
</feature>